<dbReference type="AlphaFoldDB" id="A0A0U5L9N5"/>
<evidence type="ECO:0000313" key="3">
    <source>
        <dbReference type="Proteomes" id="UP000059419"/>
    </source>
</evidence>
<dbReference type="OrthoDB" id="6504054at2"/>
<dbReference type="KEGG" id="ege:EM595_2992"/>
<proteinExistence type="predicted"/>
<dbReference type="Proteomes" id="UP000059419">
    <property type="component" value="Chromosome 1"/>
</dbReference>
<dbReference type="EMBL" id="LN907827">
    <property type="protein sequence ID" value="CUU25223.1"/>
    <property type="molecule type" value="Genomic_DNA"/>
</dbReference>
<feature type="transmembrane region" description="Helical" evidence="1">
    <location>
        <begin position="36"/>
        <end position="55"/>
    </location>
</feature>
<keyword evidence="3" id="KW-1185">Reference proteome</keyword>
<keyword evidence="1" id="KW-0472">Membrane</keyword>
<organism evidence="2 3">
    <name type="scientific">Duffyella gerundensis</name>
    <dbReference type="NCBI Taxonomy" id="1619313"/>
    <lineage>
        <taxon>Bacteria</taxon>
        <taxon>Pseudomonadati</taxon>
        <taxon>Pseudomonadota</taxon>
        <taxon>Gammaproteobacteria</taxon>
        <taxon>Enterobacterales</taxon>
        <taxon>Erwiniaceae</taxon>
        <taxon>Duffyella</taxon>
    </lineage>
</organism>
<sequence length="160" mass="18896">MEAIKNIMLREIAILNREERRDNRPRFSLNFLRTHPGLWAIMYICYALCVVLIFTTDFLGWPAFWFATAFVLIMSVLMLMDINPKYRFEDIDALDLRVCFNGEWYYVRALPQHAIDEVLANRETPEAVKEGIARLMQQKGEVDFYDLYFLTWGNRAASKI</sequence>
<dbReference type="RefSeq" id="WP_067433698.1">
    <property type="nucleotide sequence ID" value="NZ_JACSXD010000038.1"/>
</dbReference>
<evidence type="ECO:0000313" key="2">
    <source>
        <dbReference type="EMBL" id="CUU25223.1"/>
    </source>
</evidence>
<feature type="transmembrane region" description="Helical" evidence="1">
    <location>
        <begin position="61"/>
        <end position="80"/>
    </location>
</feature>
<accession>A0A0U5L9N5</accession>
<keyword evidence="1" id="KW-1133">Transmembrane helix</keyword>
<protein>
    <submittedName>
        <fullName evidence="2">Membrane protein</fullName>
    </submittedName>
</protein>
<dbReference type="PATRIC" id="fig|1619313.3.peg.3107"/>
<evidence type="ECO:0000256" key="1">
    <source>
        <dbReference type="SAM" id="Phobius"/>
    </source>
</evidence>
<dbReference type="InterPro" id="IPR019713">
    <property type="entry name" value="Memb_YlaC"/>
</dbReference>
<name>A0A0U5L9N5_9GAMM</name>
<reference evidence="3" key="1">
    <citation type="submission" date="2015-11" db="EMBL/GenBank/DDBJ databases">
        <authorList>
            <person name="Blom J."/>
        </authorList>
    </citation>
    <scope>NUCLEOTIDE SEQUENCE [LARGE SCALE GENOMIC DNA]</scope>
</reference>
<dbReference type="Pfam" id="PF10777">
    <property type="entry name" value="YlaC"/>
    <property type="match status" value="1"/>
</dbReference>
<keyword evidence="1" id="KW-0812">Transmembrane</keyword>
<gene>
    <name evidence="2" type="ORF">EM595_2992</name>
</gene>